<organism evidence="10 11">
    <name type="scientific">Novacetimonas hansenii</name>
    <name type="common">Komagataeibacter hansenii</name>
    <dbReference type="NCBI Taxonomy" id="436"/>
    <lineage>
        <taxon>Bacteria</taxon>
        <taxon>Pseudomonadati</taxon>
        <taxon>Pseudomonadota</taxon>
        <taxon>Alphaproteobacteria</taxon>
        <taxon>Acetobacterales</taxon>
        <taxon>Acetobacteraceae</taxon>
        <taxon>Novacetimonas</taxon>
    </lineage>
</organism>
<feature type="transmembrane region" description="Helical" evidence="8">
    <location>
        <begin position="285"/>
        <end position="306"/>
    </location>
</feature>
<comment type="subcellular location">
    <subcellularLocation>
        <location evidence="1">Cell membrane</location>
        <topology evidence="1">Multi-pass membrane protein</topology>
    </subcellularLocation>
</comment>
<feature type="transmembrane region" description="Helical" evidence="8">
    <location>
        <begin position="23"/>
        <end position="43"/>
    </location>
</feature>
<feature type="transmembrane region" description="Helical" evidence="8">
    <location>
        <begin position="383"/>
        <end position="400"/>
    </location>
</feature>
<evidence type="ECO:0000256" key="8">
    <source>
        <dbReference type="SAM" id="Phobius"/>
    </source>
</evidence>
<dbReference type="PANTHER" id="PTHR42718:SF9">
    <property type="entry name" value="MAJOR FACILITATOR SUPERFAMILY MULTIDRUG TRANSPORTER MFSC"/>
    <property type="match status" value="1"/>
</dbReference>
<dbReference type="CDD" id="cd17503">
    <property type="entry name" value="MFS_LmrB_MDR_like"/>
    <property type="match status" value="1"/>
</dbReference>
<evidence type="ECO:0000313" key="10">
    <source>
        <dbReference type="EMBL" id="GEC62648.1"/>
    </source>
</evidence>
<dbReference type="InterPro" id="IPR011701">
    <property type="entry name" value="MFS"/>
</dbReference>
<feature type="transmembrane region" description="Helical" evidence="8">
    <location>
        <begin position="498"/>
        <end position="519"/>
    </location>
</feature>
<evidence type="ECO:0000259" key="9">
    <source>
        <dbReference type="PROSITE" id="PS50850"/>
    </source>
</evidence>
<feature type="transmembrane region" description="Helical" evidence="8">
    <location>
        <begin position="344"/>
        <end position="363"/>
    </location>
</feature>
<feature type="transmembrane region" description="Helical" evidence="8">
    <location>
        <begin position="91"/>
        <end position="112"/>
    </location>
</feature>
<evidence type="ECO:0000313" key="11">
    <source>
        <dbReference type="Proteomes" id="UP000319478"/>
    </source>
</evidence>
<dbReference type="EMBL" id="BJNN01000038">
    <property type="protein sequence ID" value="GEC62648.1"/>
    <property type="molecule type" value="Genomic_DNA"/>
</dbReference>
<proteinExistence type="inferred from homology"/>
<evidence type="ECO:0000256" key="4">
    <source>
        <dbReference type="ARBA" id="ARBA00022475"/>
    </source>
</evidence>
<keyword evidence="6 8" id="KW-1133">Transmembrane helix</keyword>
<gene>
    <name evidence="10" type="ORF">GHA01_04970</name>
</gene>
<feature type="transmembrane region" description="Helical" evidence="8">
    <location>
        <begin position="179"/>
        <end position="199"/>
    </location>
</feature>
<dbReference type="PANTHER" id="PTHR42718">
    <property type="entry name" value="MAJOR FACILITATOR SUPERFAMILY MULTIDRUG TRANSPORTER MFSC"/>
    <property type="match status" value="1"/>
</dbReference>
<dbReference type="RefSeq" id="WP_003621018.1">
    <property type="nucleotide sequence ID" value="NZ_BJNN01000038.1"/>
</dbReference>
<accession>A0ABQ0SBM8</accession>
<feature type="transmembrane region" description="Helical" evidence="8">
    <location>
        <begin position="312"/>
        <end position="332"/>
    </location>
</feature>
<feature type="domain" description="Major facilitator superfamily (MFS) profile" evidence="9">
    <location>
        <begin position="25"/>
        <end position="521"/>
    </location>
</feature>
<dbReference type="SUPFAM" id="SSF103473">
    <property type="entry name" value="MFS general substrate transporter"/>
    <property type="match status" value="1"/>
</dbReference>
<dbReference type="Gene3D" id="1.20.1250.20">
    <property type="entry name" value="MFS general substrate transporter like domains"/>
    <property type="match status" value="1"/>
</dbReference>
<dbReference type="InterPro" id="IPR036259">
    <property type="entry name" value="MFS_trans_sf"/>
</dbReference>
<reference evidence="10 11" key="1">
    <citation type="submission" date="2019-06" db="EMBL/GenBank/DDBJ databases">
        <title>Whole genome shotgun sequence of Komagataeibacter hansenii NBRC 14820.</title>
        <authorList>
            <person name="Hosoyama A."/>
            <person name="Uohara A."/>
            <person name="Ohji S."/>
            <person name="Ichikawa N."/>
        </authorList>
    </citation>
    <scope>NUCLEOTIDE SEQUENCE [LARGE SCALE GENOMIC DNA]</scope>
    <source>
        <strain evidence="10 11">NBRC 14820</strain>
    </source>
</reference>
<evidence type="ECO:0000256" key="3">
    <source>
        <dbReference type="ARBA" id="ARBA00022448"/>
    </source>
</evidence>
<dbReference type="Proteomes" id="UP000319478">
    <property type="component" value="Unassembled WGS sequence"/>
</dbReference>
<dbReference type="GeneID" id="61366858"/>
<dbReference type="PROSITE" id="PS50850">
    <property type="entry name" value="MFS"/>
    <property type="match status" value="1"/>
</dbReference>
<keyword evidence="11" id="KW-1185">Reference proteome</keyword>
<keyword evidence="7 8" id="KW-0472">Membrane</keyword>
<dbReference type="NCBIfam" id="TIGR00711">
    <property type="entry name" value="efflux_EmrB"/>
    <property type="match status" value="1"/>
</dbReference>
<protein>
    <submittedName>
        <fullName evidence="10">MFS transporter</fullName>
    </submittedName>
</protein>
<evidence type="ECO:0000256" key="6">
    <source>
        <dbReference type="ARBA" id="ARBA00022989"/>
    </source>
</evidence>
<feature type="transmembrane region" description="Helical" evidence="8">
    <location>
        <begin position="211"/>
        <end position="231"/>
    </location>
</feature>
<name>A0ABQ0SBM8_NOVHA</name>
<keyword evidence="4" id="KW-1003">Cell membrane</keyword>
<dbReference type="InterPro" id="IPR020846">
    <property type="entry name" value="MFS_dom"/>
</dbReference>
<comment type="similarity">
    <text evidence="2">Belongs to the major facilitator superfamily. EmrB family.</text>
</comment>
<feature type="transmembrane region" description="Helical" evidence="8">
    <location>
        <begin position="243"/>
        <end position="264"/>
    </location>
</feature>
<dbReference type="InterPro" id="IPR004638">
    <property type="entry name" value="EmrB-like"/>
</dbReference>
<keyword evidence="3" id="KW-0813">Transport</keyword>
<keyword evidence="5 8" id="KW-0812">Transmembrane</keyword>
<comment type="caution">
    <text evidence="10">The sequence shown here is derived from an EMBL/GenBank/DDBJ whole genome shotgun (WGS) entry which is preliminary data.</text>
</comment>
<sequence>MSAAAAPTDGHAEQAWKPKHNPWLIAVVVTVAAFMEILDTTIVNVSLPHIAGNLSSTYDDATWTLTSYLVANGIVLTISGWLGKLFGRKKYFLICISMFSISSFLCGISTSLPELIFFRLLQGFFGGGLQPNQQSIILDTFPPAKRAAAFGLTAIATVVAPVIGPSLGGWITDNYSWRWVFFINVPVGALATVAVSFMIEDPPWARKQPAPLDFIGIGLITIGFGCLEVAVDRGEDEDWFGSRIIVIMAILAVLGIGGAIAWLLHTKKPAVDLRVFKDRNFAVGTALMGAVGALLYSSAIIVPQFAQQVMGYTATLSGLILSPGGVAVIILIPLVGMAMKKVQLRYIIAFGFFLMGMSMLWSARLVPALDFRHLVLFRMSQTATMAFLFVPISTITYATLPRELNADGSALFSMARNVLGSLSISGATAMVTELRQAHQSNMVHWMTPFHQPFNEYLSQARIAAVARGFAEPVVNSVAMGKLYQQFSKQIAILAYNEVFMILGIGSLLVVPFCFLMSPLKGGDK</sequence>
<evidence type="ECO:0000256" key="7">
    <source>
        <dbReference type="ARBA" id="ARBA00023136"/>
    </source>
</evidence>
<evidence type="ECO:0000256" key="1">
    <source>
        <dbReference type="ARBA" id="ARBA00004651"/>
    </source>
</evidence>
<evidence type="ECO:0000256" key="5">
    <source>
        <dbReference type="ARBA" id="ARBA00022692"/>
    </source>
</evidence>
<feature type="transmembrane region" description="Helical" evidence="8">
    <location>
        <begin position="63"/>
        <end position="82"/>
    </location>
</feature>
<dbReference type="Gene3D" id="1.20.1720.10">
    <property type="entry name" value="Multidrug resistance protein D"/>
    <property type="match status" value="1"/>
</dbReference>
<evidence type="ECO:0000256" key="2">
    <source>
        <dbReference type="ARBA" id="ARBA00008537"/>
    </source>
</evidence>
<dbReference type="Pfam" id="PF07690">
    <property type="entry name" value="MFS_1"/>
    <property type="match status" value="1"/>
</dbReference>